<sequence>MTAPVEEVAAANLAGRLHPSQRRIVLNFTFWLCLVVGGIAAVVCVVLPTATNVFEGPNRAQSIGTYPFIVVLALVCLGLCVRRYRDLHKPLTVVTGWAHDFGRSPITDAYPIGLRFEKGTTHTMQRCEVRVGGKTYNTDLETWQKIKPERNNTLCLYPKTKLVINVIPS</sequence>
<keyword evidence="1" id="KW-0812">Transmembrane</keyword>
<dbReference type="Proteomes" id="UP001330812">
    <property type="component" value="Chromosome"/>
</dbReference>
<evidence type="ECO:0000313" key="2">
    <source>
        <dbReference type="EMBL" id="WSE34827.1"/>
    </source>
</evidence>
<gene>
    <name evidence="2" type="ORF">VSH64_22565</name>
</gene>
<evidence type="ECO:0000313" key="3">
    <source>
        <dbReference type="Proteomes" id="UP001330812"/>
    </source>
</evidence>
<feature type="transmembrane region" description="Helical" evidence="1">
    <location>
        <begin position="24"/>
        <end position="51"/>
    </location>
</feature>
<keyword evidence="1" id="KW-0472">Membrane</keyword>
<dbReference type="RefSeq" id="WP_326837634.1">
    <property type="nucleotide sequence ID" value="NZ_CP142149.1"/>
</dbReference>
<name>A0ABZ1IK48_9PSEU</name>
<keyword evidence="1" id="KW-1133">Transmembrane helix</keyword>
<accession>A0ABZ1IK48</accession>
<feature type="transmembrane region" description="Helical" evidence="1">
    <location>
        <begin position="63"/>
        <end position="81"/>
    </location>
</feature>
<protein>
    <submittedName>
        <fullName evidence="2">Uncharacterized protein</fullName>
    </submittedName>
</protein>
<keyword evidence="3" id="KW-1185">Reference proteome</keyword>
<organism evidence="2 3">
    <name type="scientific">Amycolatopsis rhabdoformis</name>
    <dbReference type="NCBI Taxonomy" id="1448059"/>
    <lineage>
        <taxon>Bacteria</taxon>
        <taxon>Bacillati</taxon>
        <taxon>Actinomycetota</taxon>
        <taxon>Actinomycetes</taxon>
        <taxon>Pseudonocardiales</taxon>
        <taxon>Pseudonocardiaceae</taxon>
        <taxon>Amycolatopsis</taxon>
    </lineage>
</organism>
<proteinExistence type="predicted"/>
<dbReference type="EMBL" id="CP142149">
    <property type="protein sequence ID" value="WSE34827.1"/>
    <property type="molecule type" value="Genomic_DNA"/>
</dbReference>
<reference evidence="2 3" key="1">
    <citation type="journal article" date="2015" name="Int. J. Syst. Evol. Microbiol.">
        <title>Amycolatopsis rhabdoformis sp. nov., an actinomycete isolated from a tropical forest soil.</title>
        <authorList>
            <person name="Souza W.R."/>
            <person name="Silva R.E."/>
            <person name="Goodfellow M."/>
            <person name="Busarakam K."/>
            <person name="Figueiro F.S."/>
            <person name="Ferreira D."/>
            <person name="Rodrigues-Filho E."/>
            <person name="Moraes L.A.B."/>
            <person name="Zucchi T.D."/>
        </authorList>
    </citation>
    <scope>NUCLEOTIDE SEQUENCE [LARGE SCALE GENOMIC DNA]</scope>
    <source>
        <strain evidence="2 3">NCIMB 14900</strain>
    </source>
</reference>
<evidence type="ECO:0000256" key="1">
    <source>
        <dbReference type="SAM" id="Phobius"/>
    </source>
</evidence>